<organism evidence="1 2">
    <name type="scientific">Mycobacterium tuberculosis</name>
    <dbReference type="NCBI Taxonomy" id="1773"/>
    <lineage>
        <taxon>Bacteria</taxon>
        <taxon>Bacillati</taxon>
        <taxon>Actinomycetota</taxon>
        <taxon>Actinomycetes</taxon>
        <taxon>Mycobacteriales</taxon>
        <taxon>Mycobacteriaceae</taxon>
        <taxon>Mycobacterium</taxon>
        <taxon>Mycobacterium tuberculosis complex</taxon>
    </lineage>
</organism>
<dbReference type="EMBL" id="CFOE01000026">
    <property type="protein sequence ID" value="CFE35832.1"/>
    <property type="molecule type" value="Genomic_DNA"/>
</dbReference>
<accession>A0A654T4I0</accession>
<sequence length="71" mass="7338">MILGWLWVRAIMSPREISMSSASRTETAIGGNASATGPFGPSIAVIRVVLPIGSTTTSSPERITPLATVPA</sequence>
<name>A0A654T4I0_MYCTX</name>
<evidence type="ECO:0000313" key="1">
    <source>
        <dbReference type="EMBL" id="CFE35832.1"/>
    </source>
</evidence>
<proteinExistence type="predicted"/>
<reference evidence="1 2" key="1">
    <citation type="submission" date="2015-03" db="EMBL/GenBank/DDBJ databases">
        <authorList>
            <consortium name="Pathogen Informatics"/>
        </authorList>
    </citation>
    <scope>NUCLEOTIDE SEQUENCE [LARGE SCALE GENOMIC DNA]</scope>
    <source>
        <strain evidence="1 2">G09901357</strain>
    </source>
</reference>
<dbReference type="Proteomes" id="UP000048289">
    <property type="component" value="Unassembled WGS sequence"/>
</dbReference>
<dbReference type="AlphaFoldDB" id="A0A654T4I0"/>
<gene>
    <name evidence="1" type="ORF">ERS007681_00386</name>
</gene>
<protein>
    <submittedName>
        <fullName evidence="1">Uncharacterized protein</fullName>
    </submittedName>
</protein>
<evidence type="ECO:0000313" key="2">
    <source>
        <dbReference type="Proteomes" id="UP000048289"/>
    </source>
</evidence>